<sequence length="102" mass="11656">MLSALNIEDQELPDRKPKLCYSNGLPFLDLENQKLSNRIAKLRDPKLREAAKRFLEILSLLDNPINVVDYGSFVQKKSKVKENEEQILKEENGLSSQNSGKL</sequence>
<reference evidence="1" key="1">
    <citation type="submission" date="2014-07" db="EMBL/GenBank/DDBJ databases">
        <authorList>
            <person name="Martin A.A"/>
            <person name="De Silva N."/>
        </authorList>
    </citation>
    <scope>NUCLEOTIDE SEQUENCE</scope>
</reference>
<keyword evidence="1" id="KW-1185">Reference proteome</keyword>
<evidence type="ECO:0000313" key="2">
    <source>
        <dbReference type="WBParaSite" id="SVE_0077300.1"/>
    </source>
</evidence>
<proteinExistence type="predicted"/>
<organism evidence="1 2">
    <name type="scientific">Strongyloides venezuelensis</name>
    <name type="common">Threadworm</name>
    <dbReference type="NCBI Taxonomy" id="75913"/>
    <lineage>
        <taxon>Eukaryota</taxon>
        <taxon>Metazoa</taxon>
        <taxon>Ecdysozoa</taxon>
        <taxon>Nematoda</taxon>
        <taxon>Chromadorea</taxon>
        <taxon>Rhabditida</taxon>
        <taxon>Tylenchina</taxon>
        <taxon>Panagrolaimomorpha</taxon>
        <taxon>Strongyloidoidea</taxon>
        <taxon>Strongyloididae</taxon>
        <taxon>Strongyloides</taxon>
    </lineage>
</organism>
<dbReference type="WBParaSite" id="SVE_0077300.1">
    <property type="protein sequence ID" value="SVE_0077300.1"/>
    <property type="gene ID" value="SVE_0077300"/>
</dbReference>
<reference evidence="2" key="2">
    <citation type="submission" date="2015-08" db="UniProtKB">
        <authorList>
            <consortium name="WormBaseParasite"/>
        </authorList>
    </citation>
    <scope>IDENTIFICATION</scope>
</reference>
<protein>
    <submittedName>
        <fullName evidence="2">Uncharacterized protein</fullName>
    </submittedName>
</protein>
<dbReference type="Proteomes" id="UP000035680">
    <property type="component" value="Unassembled WGS sequence"/>
</dbReference>
<evidence type="ECO:0000313" key="1">
    <source>
        <dbReference type="Proteomes" id="UP000035680"/>
    </source>
</evidence>
<name>A0A0K0EW74_STRVS</name>
<accession>A0A0K0EW74</accession>
<dbReference type="AlphaFoldDB" id="A0A0K0EW74"/>